<name>A0A165ABK8_9AGAM</name>
<sequence length="168" mass="18082">MTCLSTDTAKRRKATPPVDSTPSLGTDLSGLSEVCLHSSLERPTLPYLALSDMGIWLLVLVPGTLSRTSMMSIDSITRPTFLCSCISQGHPCSTSLGARRSSLTDAMSDEPCGTEDNRNMALSLSSVCNERKCARKPAVLRTLAFHRDASSPPYDEKANVFGATQKPD</sequence>
<proteinExistence type="predicted"/>
<accession>A0A165ABK8</accession>
<reference evidence="2 3" key="1">
    <citation type="journal article" date="2016" name="Mol. Biol. Evol.">
        <title>Comparative Genomics of Early-Diverging Mushroom-Forming Fungi Provides Insights into the Origins of Lignocellulose Decay Capabilities.</title>
        <authorList>
            <person name="Nagy L.G."/>
            <person name="Riley R."/>
            <person name="Tritt A."/>
            <person name="Adam C."/>
            <person name="Daum C."/>
            <person name="Floudas D."/>
            <person name="Sun H."/>
            <person name="Yadav J.S."/>
            <person name="Pangilinan J."/>
            <person name="Larsson K.H."/>
            <person name="Matsuura K."/>
            <person name="Barry K."/>
            <person name="Labutti K."/>
            <person name="Kuo R."/>
            <person name="Ohm R.A."/>
            <person name="Bhattacharya S.S."/>
            <person name="Shirouzu T."/>
            <person name="Yoshinaga Y."/>
            <person name="Martin F.M."/>
            <person name="Grigoriev I.V."/>
            <person name="Hibbett D.S."/>
        </authorList>
    </citation>
    <scope>NUCLEOTIDE SEQUENCE [LARGE SCALE GENOMIC DNA]</scope>
    <source>
        <strain evidence="2 3">HHB9708</strain>
    </source>
</reference>
<dbReference type="Proteomes" id="UP000076722">
    <property type="component" value="Unassembled WGS sequence"/>
</dbReference>
<evidence type="ECO:0000313" key="3">
    <source>
        <dbReference type="Proteomes" id="UP000076722"/>
    </source>
</evidence>
<keyword evidence="3" id="KW-1185">Reference proteome</keyword>
<gene>
    <name evidence="2" type="ORF">SISNIDRAFT_433</name>
</gene>
<evidence type="ECO:0000256" key="1">
    <source>
        <dbReference type="SAM" id="MobiDB-lite"/>
    </source>
</evidence>
<dbReference type="AlphaFoldDB" id="A0A165ABK8"/>
<dbReference type="EMBL" id="KV419394">
    <property type="protein sequence ID" value="KZS98746.1"/>
    <property type="molecule type" value="Genomic_DNA"/>
</dbReference>
<organism evidence="2 3">
    <name type="scientific">Sistotremastrum niveocremeum HHB9708</name>
    <dbReference type="NCBI Taxonomy" id="1314777"/>
    <lineage>
        <taxon>Eukaryota</taxon>
        <taxon>Fungi</taxon>
        <taxon>Dikarya</taxon>
        <taxon>Basidiomycota</taxon>
        <taxon>Agaricomycotina</taxon>
        <taxon>Agaricomycetes</taxon>
        <taxon>Sistotremastrales</taxon>
        <taxon>Sistotremastraceae</taxon>
        <taxon>Sertulicium</taxon>
        <taxon>Sertulicium niveocremeum</taxon>
    </lineage>
</organism>
<evidence type="ECO:0000313" key="2">
    <source>
        <dbReference type="EMBL" id="KZS98746.1"/>
    </source>
</evidence>
<feature type="region of interest" description="Disordered" evidence="1">
    <location>
        <begin position="1"/>
        <end position="25"/>
    </location>
</feature>
<protein>
    <submittedName>
        <fullName evidence="2">Uncharacterized protein</fullName>
    </submittedName>
</protein>